<dbReference type="OrthoDB" id="1950369at2"/>
<gene>
    <name evidence="2" type="ORF">SAMN03080606_00574</name>
</gene>
<feature type="transmembrane region" description="Helical" evidence="1">
    <location>
        <begin position="5"/>
        <end position="25"/>
    </location>
</feature>
<evidence type="ECO:0000256" key="1">
    <source>
        <dbReference type="SAM" id="Phobius"/>
    </source>
</evidence>
<dbReference type="Proteomes" id="UP000198636">
    <property type="component" value="Unassembled WGS sequence"/>
</dbReference>
<reference evidence="2 3" key="1">
    <citation type="submission" date="2016-10" db="EMBL/GenBank/DDBJ databases">
        <authorList>
            <person name="de Groot N.N."/>
        </authorList>
    </citation>
    <scope>NUCLEOTIDE SEQUENCE [LARGE SCALE GENOMIC DNA]</scope>
    <source>
        <strain evidence="2 3">DSM 18978</strain>
    </source>
</reference>
<dbReference type="EMBL" id="FMUS01000002">
    <property type="protein sequence ID" value="SCX95641.1"/>
    <property type="molecule type" value="Genomic_DNA"/>
</dbReference>
<name>A0A1G5BZS6_9FIRM</name>
<keyword evidence="1" id="KW-1133">Transmembrane helix</keyword>
<dbReference type="AlphaFoldDB" id="A0A1G5BZS6"/>
<organism evidence="2 3">
    <name type="scientific">Alkaliphilus peptidifermentans DSM 18978</name>
    <dbReference type="NCBI Taxonomy" id="1120976"/>
    <lineage>
        <taxon>Bacteria</taxon>
        <taxon>Bacillati</taxon>
        <taxon>Bacillota</taxon>
        <taxon>Clostridia</taxon>
        <taxon>Peptostreptococcales</taxon>
        <taxon>Natronincolaceae</taxon>
        <taxon>Alkaliphilus</taxon>
    </lineage>
</organism>
<dbReference type="STRING" id="1120976.SAMN03080606_00574"/>
<keyword evidence="1" id="KW-0472">Membrane</keyword>
<sequence>MKKYIFVPILLVIAFFNFLLFNFFFHTPNALKTFQHFTSVNYKIPLQLLEDLQGEKGEMAKEIIIDTTLTTIEYNKWKDYINYIDMYTYVEKVLPGDDEELIVVLNLSKDISVAVIFVLVGNEYVYHSHIENLVPVEKVEFLSFPSHDYKMMIIYQVLDERFGGFFYEAFLDIYCYISDDFKKTWQKTLYYEEVFNDGWINPEGKESLWNKVIEDTAIDFTSNGLVKVNTITTLSKYTAESKTFPKENDFSLSEKKSYQQSYYWSDEYNYFILGELTQSEFISKAGIVEDMEISINVFYNIENSNYKMISPIGEIFYLQKKRFKGMFETLFQ</sequence>
<proteinExistence type="predicted"/>
<keyword evidence="1" id="KW-0812">Transmembrane</keyword>
<dbReference type="RefSeq" id="WP_091539742.1">
    <property type="nucleotide sequence ID" value="NZ_FMUS01000002.1"/>
</dbReference>
<evidence type="ECO:0000313" key="3">
    <source>
        <dbReference type="Proteomes" id="UP000198636"/>
    </source>
</evidence>
<keyword evidence="3" id="KW-1185">Reference proteome</keyword>
<protein>
    <submittedName>
        <fullName evidence="2">Uncharacterized protein</fullName>
    </submittedName>
</protein>
<accession>A0A1G5BZS6</accession>
<evidence type="ECO:0000313" key="2">
    <source>
        <dbReference type="EMBL" id="SCX95641.1"/>
    </source>
</evidence>